<dbReference type="InterPro" id="IPR048068">
    <property type="entry name" value="LarA-like"/>
</dbReference>
<evidence type="ECO:0000259" key="2">
    <source>
        <dbReference type="Pfam" id="PF21113"/>
    </source>
</evidence>
<sequence length="428" mass="46673">MTTIDLLYGKGTKRVTPPPQARPYVIKKRQMPILEDPVLAIRQALEAPLGAPPLETLARGRATACILICDITRPVPNGLFLRPLIETLMRAGLRPSNIKVLVATGLHRPNEGQELDELVGDPWVTQTVEVLNHFAERDEDHVDLGRTPVRGTVVRIDKRFVTADIKIATGLVEPHFMAGWSGGRKVIAPGIAHAETITTFHNSTFMAHPRAANCVLEGNPLHEEQLEIVKLLGGALALNTVIDEERRLAFVNFGEIVQSHLAAVDFVRNYAAVEVPRKFKTVVTSAAGYPLDKTYYQTVKGMVGPMDILEPGGDLIIASACSEGIGSRHFAEAQRRLVELGVDGFWQSIAKKSHAAIDEWQTQMQLKPMRIGQVQLFTDGLAKDDLALTGVEVVDDLDAAIARSIERQGSPDVAIVPEGPYVVPVTAA</sequence>
<feature type="domain" description="Lactate racemase C-terminal" evidence="2">
    <location>
        <begin position="281"/>
        <end position="422"/>
    </location>
</feature>
<dbReference type="EMBL" id="FYEH01000002">
    <property type="protein sequence ID" value="SNB61403.1"/>
    <property type="molecule type" value="Genomic_DNA"/>
</dbReference>
<dbReference type="InterPro" id="IPR043166">
    <property type="entry name" value="LarA-like_C"/>
</dbReference>
<dbReference type="Gene3D" id="3.40.50.11440">
    <property type="match status" value="1"/>
</dbReference>
<evidence type="ECO:0000259" key="1">
    <source>
        <dbReference type="Pfam" id="PF09861"/>
    </source>
</evidence>
<dbReference type="Proteomes" id="UP000197065">
    <property type="component" value="Unassembled WGS sequence"/>
</dbReference>
<reference evidence="3 4" key="1">
    <citation type="submission" date="2017-06" db="EMBL/GenBank/DDBJ databases">
        <authorList>
            <person name="Kim H.J."/>
            <person name="Triplett B.A."/>
        </authorList>
    </citation>
    <scope>NUCLEOTIDE SEQUENCE [LARGE SCALE GENOMIC DNA]</scope>
    <source>
        <strain evidence="3 4">B29T1</strain>
    </source>
</reference>
<organism evidence="3 4">
    <name type="scientific">Arboricoccus pini</name>
    <dbReference type="NCBI Taxonomy" id="1963835"/>
    <lineage>
        <taxon>Bacteria</taxon>
        <taxon>Pseudomonadati</taxon>
        <taxon>Pseudomonadota</taxon>
        <taxon>Alphaproteobacteria</taxon>
        <taxon>Geminicoccales</taxon>
        <taxon>Geminicoccaceae</taxon>
        <taxon>Arboricoccus</taxon>
    </lineage>
</organism>
<dbReference type="Pfam" id="PF21113">
    <property type="entry name" value="LarA_C"/>
    <property type="match status" value="1"/>
</dbReference>
<feature type="domain" description="LarA-like N-terminal" evidence="1">
    <location>
        <begin position="8"/>
        <end position="211"/>
    </location>
</feature>
<accession>A0A212QPN9</accession>
<protein>
    <submittedName>
        <fullName evidence="3">Uncharacterized protein</fullName>
    </submittedName>
</protein>
<evidence type="ECO:0000313" key="3">
    <source>
        <dbReference type="EMBL" id="SNB61403.1"/>
    </source>
</evidence>
<dbReference type="InterPro" id="IPR047926">
    <property type="entry name" value="Ni_dep_LarA"/>
</dbReference>
<dbReference type="GO" id="GO:0050043">
    <property type="term" value="F:lactate racemase activity"/>
    <property type="evidence" value="ECO:0007669"/>
    <property type="project" value="InterPro"/>
</dbReference>
<dbReference type="PANTHER" id="PTHR33171:SF17">
    <property type="entry name" value="LARA-LIKE N-TERMINAL DOMAIN-CONTAINING PROTEIN"/>
    <property type="match status" value="1"/>
</dbReference>
<dbReference type="PANTHER" id="PTHR33171">
    <property type="entry name" value="LAR_N DOMAIN-CONTAINING PROTEIN"/>
    <property type="match status" value="1"/>
</dbReference>
<keyword evidence="4" id="KW-1185">Reference proteome</keyword>
<proteinExistence type="predicted"/>
<dbReference type="AlphaFoldDB" id="A0A212QPN9"/>
<dbReference type="RefSeq" id="WP_088560078.1">
    <property type="nucleotide sequence ID" value="NZ_FYEH01000002.1"/>
</dbReference>
<dbReference type="Gene3D" id="3.90.226.30">
    <property type="match status" value="1"/>
</dbReference>
<name>A0A212QPN9_9PROT</name>
<dbReference type="InterPro" id="IPR048520">
    <property type="entry name" value="LarA_C"/>
</dbReference>
<dbReference type="InterPro" id="IPR018657">
    <property type="entry name" value="LarA-like_N"/>
</dbReference>
<evidence type="ECO:0000313" key="4">
    <source>
        <dbReference type="Proteomes" id="UP000197065"/>
    </source>
</evidence>
<dbReference type="NCBIfam" id="NF033504">
    <property type="entry name" value="Ni_dep_LarA"/>
    <property type="match status" value="1"/>
</dbReference>
<dbReference type="OrthoDB" id="9770545at2"/>
<gene>
    <name evidence="3" type="ORF">SAMN07250955_102221</name>
</gene>
<dbReference type="Pfam" id="PF09861">
    <property type="entry name" value="Lar_N"/>
    <property type="match status" value="1"/>
</dbReference>